<keyword evidence="3" id="KW-0808">Transferase</keyword>
<dbReference type="Pfam" id="PF04963">
    <property type="entry name" value="Sigma54_CBD"/>
    <property type="match status" value="1"/>
</dbReference>
<accession>A0A2U8FDB6</accession>
<dbReference type="PANTHER" id="PTHR32248">
    <property type="entry name" value="RNA POLYMERASE SIGMA-54 FACTOR"/>
    <property type="match status" value="1"/>
</dbReference>
<keyword evidence="6" id="KW-0731">Sigma factor</keyword>
<keyword evidence="4" id="KW-0548">Nucleotidyltransferase</keyword>
<dbReference type="Proteomes" id="UP000244890">
    <property type="component" value="Chromosome"/>
</dbReference>
<evidence type="ECO:0000313" key="12">
    <source>
        <dbReference type="Proteomes" id="UP000244890"/>
    </source>
</evidence>
<keyword evidence="8" id="KW-0804">Transcription</keyword>
<evidence type="ECO:0000259" key="10">
    <source>
        <dbReference type="Pfam" id="PF04963"/>
    </source>
</evidence>
<organism evidence="11 12">
    <name type="scientific">Helicobacter apodemus</name>
    <dbReference type="NCBI Taxonomy" id="135569"/>
    <lineage>
        <taxon>Bacteria</taxon>
        <taxon>Pseudomonadati</taxon>
        <taxon>Campylobacterota</taxon>
        <taxon>Epsilonproteobacteria</taxon>
        <taxon>Campylobacterales</taxon>
        <taxon>Helicobacteraceae</taxon>
        <taxon>Helicobacter</taxon>
    </lineage>
</organism>
<dbReference type="GO" id="GO:0016987">
    <property type="term" value="F:sigma factor activity"/>
    <property type="evidence" value="ECO:0007669"/>
    <property type="project" value="UniProtKB-KW"/>
</dbReference>
<evidence type="ECO:0000256" key="7">
    <source>
        <dbReference type="ARBA" id="ARBA00023125"/>
    </source>
</evidence>
<dbReference type="EMBL" id="CP021886">
    <property type="protein sequence ID" value="AWI34241.1"/>
    <property type="molecule type" value="Genomic_DNA"/>
</dbReference>
<keyword evidence="7" id="KW-0238">DNA-binding</keyword>
<dbReference type="PIRSF" id="PIRSF000774">
    <property type="entry name" value="RpoN"/>
    <property type="match status" value="1"/>
</dbReference>
<comment type="similarity">
    <text evidence="1">Belongs to the sigma-54 factor family.</text>
</comment>
<dbReference type="InterPro" id="IPR038709">
    <property type="entry name" value="RpoN_core-bd_sf"/>
</dbReference>
<evidence type="ECO:0000256" key="8">
    <source>
        <dbReference type="ARBA" id="ARBA00023163"/>
    </source>
</evidence>
<dbReference type="GO" id="GO:0003677">
    <property type="term" value="F:DNA binding"/>
    <property type="evidence" value="ECO:0007669"/>
    <property type="project" value="UniProtKB-KW"/>
</dbReference>
<keyword evidence="5" id="KW-0805">Transcription regulation</keyword>
<evidence type="ECO:0000256" key="1">
    <source>
        <dbReference type="ARBA" id="ARBA00008798"/>
    </source>
</evidence>
<gene>
    <name evidence="11" type="ORF">CDV25_05295</name>
</gene>
<name>A0A2U8FDB6_9HELI</name>
<dbReference type="PROSITE" id="PS50044">
    <property type="entry name" value="SIGMA54_3"/>
    <property type="match status" value="1"/>
</dbReference>
<dbReference type="PROSITE" id="PS00718">
    <property type="entry name" value="SIGMA54_2"/>
    <property type="match status" value="1"/>
</dbReference>
<dbReference type="Gene3D" id="1.10.10.60">
    <property type="entry name" value="Homeodomain-like"/>
    <property type="match status" value="1"/>
</dbReference>
<evidence type="ECO:0000256" key="5">
    <source>
        <dbReference type="ARBA" id="ARBA00023015"/>
    </source>
</evidence>
<dbReference type="GO" id="GO:0000428">
    <property type="term" value="C:DNA-directed RNA polymerase complex"/>
    <property type="evidence" value="ECO:0007669"/>
    <property type="project" value="UniProtKB-KW"/>
</dbReference>
<reference evidence="11 12" key="1">
    <citation type="submission" date="2017-06" db="EMBL/GenBank/DDBJ databases">
        <title>Complete genome of Helicobacter apodemus.</title>
        <authorList>
            <person name="Cho S."/>
        </authorList>
    </citation>
    <scope>NUCLEOTIDE SEQUENCE [LARGE SCALE GENOMIC DNA]</scope>
    <source>
        <strain evidence="12">SNUVETPUB-15-01</strain>
    </source>
</reference>
<dbReference type="InterPro" id="IPR007046">
    <property type="entry name" value="RNA_pol_sigma_54_core-bd"/>
</dbReference>
<feature type="domain" description="RNA polymerase sigma factor 54 DNA-binding" evidence="9">
    <location>
        <begin position="270"/>
        <end position="423"/>
    </location>
</feature>
<dbReference type="NCBIfam" id="NF004602">
    <property type="entry name" value="PRK05932.2-4"/>
    <property type="match status" value="1"/>
</dbReference>
<dbReference type="NCBIfam" id="TIGR02395">
    <property type="entry name" value="rpoN_sigma"/>
    <property type="match status" value="1"/>
</dbReference>
<dbReference type="PANTHER" id="PTHR32248:SF4">
    <property type="entry name" value="RNA POLYMERASE SIGMA-54 FACTOR"/>
    <property type="match status" value="1"/>
</dbReference>
<dbReference type="RefSeq" id="WP_108911071.1">
    <property type="nucleotide sequence ID" value="NZ_CP021886.1"/>
</dbReference>
<proteinExistence type="inferred from homology"/>
<evidence type="ECO:0000256" key="6">
    <source>
        <dbReference type="ARBA" id="ARBA00023082"/>
    </source>
</evidence>
<dbReference type="Pfam" id="PF00309">
    <property type="entry name" value="Sigma54_AID"/>
    <property type="match status" value="1"/>
</dbReference>
<dbReference type="GO" id="GO:0016779">
    <property type="term" value="F:nucleotidyltransferase activity"/>
    <property type="evidence" value="ECO:0007669"/>
    <property type="project" value="UniProtKB-KW"/>
</dbReference>
<dbReference type="OrthoDB" id="9814402at2"/>
<feature type="domain" description="RNA polymerase sigma factor 54 core-binding" evidence="10">
    <location>
        <begin position="82"/>
        <end position="258"/>
    </location>
</feature>
<dbReference type="Gene3D" id="1.10.10.1330">
    <property type="entry name" value="RNA polymerase sigma-54 factor, core-binding domain"/>
    <property type="match status" value="1"/>
</dbReference>
<dbReference type="InterPro" id="IPR000394">
    <property type="entry name" value="RNA_pol_sigma_54"/>
</dbReference>
<dbReference type="InterPro" id="IPR007634">
    <property type="entry name" value="RNA_pol_sigma_54_DNA-bd"/>
</dbReference>
<keyword evidence="2" id="KW-0240">DNA-directed RNA polymerase</keyword>
<evidence type="ECO:0000256" key="2">
    <source>
        <dbReference type="ARBA" id="ARBA00022478"/>
    </source>
</evidence>
<sequence length="429" mass="49438">MKLKTQASTTLKSKLSSTLKSWLPILQSGMQDLEETLGEFAKDNPYFDIKSKITNNFSSYKKNRNLPKGSRAGQGGGLSDSIENFCIQEESLEESLLAQIIPPLFPTQTSQNIALKIIENLNEEGYFEGDIENMAKECRCSSEEIEKIRKRFAYLDPPGIGAKNLKESFYFQLDNMDIKSEIFELCSKILEDLEHHIHFKDECLYKEAMRVIQSFKNPPALDFYEKEAVIIPDILIRQESNNIQVQINEKYYPGIEINLHKEKNLKAKEEFIKIKTKEARDLVDALEMRKATLYKIGIMIVEYQYEFFTGGEIKPMKLKDLAQEFGHAPSTISRAISNKFLECSRGIFPLKVFFATAIDEEIANVTIKDFVADLVRKENKQKPLSDTKILKLIEEKFDIKIVRRTITKYRAQLNIASSSERKKLYKMSL</sequence>
<dbReference type="AlphaFoldDB" id="A0A2U8FDB6"/>
<evidence type="ECO:0000256" key="3">
    <source>
        <dbReference type="ARBA" id="ARBA00022679"/>
    </source>
</evidence>
<dbReference type="GO" id="GO:0006352">
    <property type="term" value="P:DNA-templated transcription initiation"/>
    <property type="evidence" value="ECO:0007669"/>
    <property type="project" value="InterPro"/>
</dbReference>
<evidence type="ECO:0000313" key="11">
    <source>
        <dbReference type="EMBL" id="AWI34241.1"/>
    </source>
</evidence>
<dbReference type="Pfam" id="PF04552">
    <property type="entry name" value="Sigma54_DBD"/>
    <property type="match status" value="1"/>
</dbReference>
<evidence type="ECO:0000259" key="9">
    <source>
        <dbReference type="Pfam" id="PF04552"/>
    </source>
</evidence>
<dbReference type="PRINTS" id="PR00045">
    <property type="entry name" value="SIGMA54FCT"/>
</dbReference>
<dbReference type="GO" id="GO:0001216">
    <property type="term" value="F:DNA-binding transcription activator activity"/>
    <property type="evidence" value="ECO:0007669"/>
    <property type="project" value="InterPro"/>
</dbReference>
<dbReference type="KEGG" id="had:CDV25_05295"/>
<protein>
    <submittedName>
        <fullName evidence="11">RNA polymerase factor sigma-54</fullName>
    </submittedName>
</protein>
<evidence type="ECO:0000256" key="4">
    <source>
        <dbReference type="ARBA" id="ARBA00022695"/>
    </source>
</evidence>